<feature type="non-terminal residue" evidence="1">
    <location>
        <position position="1"/>
    </location>
</feature>
<sequence length="68" mass="7554">IYAFNTAYTESNLNAITEALLGQGKIPLNKPIHELTPRDLAKYCLNDAEITLNLTTFNHNLVLGLIIL</sequence>
<proteinExistence type="predicted"/>
<dbReference type="AlphaFoldDB" id="X1EX16"/>
<accession>X1EX16</accession>
<organism evidence="1">
    <name type="scientific">marine sediment metagenome</name>
    <dbReference type="NCBI Taxonomy" id="412755"/>
    <lineage>
        <taxon>unclassified sequences</taxon>
        <taxon>metagenomes</taxon>
        <taxon>ecological metagenomes</taxon>
    </lineage>
</organism>
<dbReference type="InterPro" id="IPR012337">
    <property type="entry name" value="RNaseH-like_sf"/>
</dbReference>
<feature type="non-terminal residue" evidence="1">
    <location>
        <position position="68"/>
    </location>
</feature>
<gene>
    <name evidence="1" type="ORF">S01H4_66586</name>
</gene>
<dbReference type="Gene3D" id="3.30.420.10">
    <property type="entry name" value="Ribonuclease H-like superfamily/Ribonuclease H"/>
    <property type="match status" value="1"/>
</dbReference>
<evidence type="ECO:0000313" key="1">
    <source>
        <dbReference type="EMBL" id="GAH24850.1"/>
    </source>
</evidence>
<dbReference type="EMBL" id="BART01041323">
    <property type="protein sequence ID" value="GAH24850.1"/>
    <property type="molecule type" value="Genomic_DNA"/>
</dbReference>
<dbReference type="InterPro" id="IPR036397">
    <property type="entry name" value="RNaseH_sf"/>
</dbReference>
<reference evidence="1" key="1">
    <citation type="journal article" date="2014" name="Front. Microbiol.">
        <title>High frequency of phylogenetically diverse reductive dehalogenase-homologous genes in deep subseafloor sedimentary metagenomes.</title>
        <authorList>
            <person name="Kawai M."/>
            <person name="Futagami T."/>
            <person name="Toyoda A."/>
            <person name="Takaki Y."/>
            <person name="Nishi S."/>
            <person name="Hori S."/>
            <person name="Arai W."/>
            <person name="Tsubouchi T."/>
            <person name="Morono Y."/>
            <person name="Uchiyama I."/>
            <person name="Ito T."/>
            <person name="Fujiyama A."/>
            <person name="Inagaki F."/>
            <person name="Takami H."/>
        </authorList>
    </citation>
    <scope>NUCLEOTIDE SEQUENCE</scope>
    <source>
        <strain evidence="1">Expedition CK06-06</strain>
    </source>
</reference>
<name>X1EX16_9ZZZZ</name>
<dbReference type="GO" id="GO:0003676">
    <property type="term" value="F:nucleic acid binding"/>
    <property type="evidence" value="ECO:0007669"/>
    <property type="project" value="InterPro"/>
</dbReference>
<comment type="caution">
    <text evidence="1">The sequence shown here is derived from an EMBL/GenBank/DDBJ whole genome shotgun (WGS) entry which is preliminary data.</text>
</comment>
<protein>
    <submittedName>
        <fullName evidence="1">Uncharacterized protein</fullName>
    </submittedName>
</protein>
<dbReference type="SUPFAM" id="SSF53098">
    <property type="entry name" value="Ribonuclease H-like"/>
    <property type="match status" value="1"/>
</dbReference>